<evidence type="ECO:0000256" key="1">
    <source>
        <dbReference type="ARBA" id="ARBA00004123"/>
    </source>
</evidence>
<dbReference type="GO" id="GO:0005634">
    <property type="term" value="C:nucleus"/>
    <property type="evidence" value="ECO:0007669"/>
    <property type="project" value="UniProtKB-SubCell"/>
</dbReference>
<proteinExistence type="predicted"/>
<sequence>MVKAGGSEKPSLRKGSWTPEEDRKLIAYIRRYGIWNWSEKPKYAGLLRCGKSCRLRWMNYLRPDIRRGNFTQEEDETIIKLHEQLGNRWSAIASRLPGRTDNEIKNHWHSRLSKKRLTKNNQQQVPSVTKSLQETQTAAIFEFDEANKQNQNPPEILIADPIPIIPNNSRERPKVLTGCTSPSPQLSADNCSSSTSYVSANYEQIYKIQSSKVSNYDHPSENLDELHNFWEQPFTVDTLCMTMAEGYGQEATYTDPGFVVSSPLWGYQQDYQFPSASGASSCDAEDDLWVCF</sequence>
<keyword evidence="3" id="KW-0805">Transcription regulation</keyword>
<evidence type="ECO:0000259" key="8">
    <source>
        <dbReference type="PROSITE" id="PS51294"/>
    </source>
</evidence>
<accession>A0AAP0MUN1</accession>
<evidence type="ECO:0000313" key="10">
    <source>
        <dbReference type="Proteomes" id="UP001428341"/>
    </source>
</evidence>
<evidence type="ECO:0000256" key="4">
    <source>
        <dbReference type="ARBA" id="ARBA00023125"/>
    </source>
</evidence>
<comment type="caution">
    <text evidence="9">The sequence shown here is derived from an EMBL/GenBank/DDBJ whole genome shotgun (WGS) entry which is preliminary data.</text>
</comment>
<organism evidence="9 10">
    <name type="scientific">Citrus x changshan-huyou</name>
    <dbReference type="NCBI Taxonomy" id="2935761"/>
    <lineage>
        <taxon>Eukaryota</taxon>
        <taxon>Viridiplantae</taxon>
        <taxon>Streptophyta</taxon>
        <taxon>Embryophyta</taxon>
        <taxon>Tracheophyta</taxon>
        <taxon>Spermatophyta</taxon>
        <taxon>Magnoliopsida</taxon>
        <taxon>eudicotyledons</taxon>
        <taxon>Gunneridae</taxon>
        <taxon>Pentapetalae</taxon>
        <taxon>rosids</taxon>
        <taxon>malvids</taxon>
        <taxon>Sapindales</taxon>
        <taxon>Rutaceae</taxon>
        <taxon>Aurantioideae</taxon>
        <taxon>Citrus</taxon>
    </lineage>
</organism>
<dbReference type="EMBL" id="JBCGBO010000002">
    <property type="protein sequence ID" value="KAK9223688.1"/>
    <property type="molecule type" value="Genomic_DNA"/>
</dbReference>
<feature type="domain" description="HTH myb-type" evidence="8">
    <location>
        <begin position="62"/>
        <end position="116"/>
    </location>
</feature>
<dbReference type="InterPro" id="IPR001005">
    <property type="entry name" value="SANT/Myb"/>
</dbReference>
<dbReference type="Proteomes" id="UP001428341">
    <property type="component" value="Unassembled WGS sequence"/>
</dbReference>
<evidence type="ECO:0000256" key="3">
    <source>
        <dbReference type="ARBA" id="ARBA00023015"/>
    </source>
</evidence>
<name>A0AAP0MUN1_9ROSI</name>
<dbReference type="PROSITE" id="PS50090">
    <property type="entry name" value="MYB_LIKE"/>
    <property type="match status" value="2"/>
</dbReference>
<evidence type="ECO:0000313" key="9">
    <source>
        <dbReference type="EMBL" id="KAK9223688.1"/>
    </source>
</evidence>
<evidence type="ECO:0000256" key="2">
    <source>
        <dbReference type="ARBA" id="ARBA00022737"/>
    </source>
</evidence>
<keyword evidence="4" id="KW-0238">DNA-binding</keyword>
<dbReference type="InterPro" id="IPR051953">
    <property type="entry name" value="Plant_SW-associated_TFs"/>
</dbReference>
<dbReference type="AlphaFoldDB" id="A0AAP0MUN1"/>
<evidence type="ECO:0000256" key="5">
    <source>
        <dbReference type="ARBA" id="ARBA00023163"/>
    </source>
</evidence>
<dbReference type="PROSITE" id="PS51294">
    <property type="entry name" value="HTH_MYB"/>
    <property type="match status" value="2"/>
</dbReference>
<dbReference type="Gene3D" id="1.10.10.60">
    <property type="entry name" value="Homeodomain-like"/>
    <property type="match status" value="2"/>
</dbReference>
<dbReference type="FunFam" id="1.10.10.60:FF:000001">
    <property type="entry name" value="MYB-related transcription factor"/>
    <property type="match status" value="1"/>
</dbReference>
<evidence type="ECO:0000256" key="6">
    <source>
        <dbReference type="ARBA" id="ARBA00023242"/>
    </source>
</evidence>
<dbReference type="InterPro" id="IPR009057">
    <property type="entry name" value="Homeodomain-like_sf"/>
</dbReference>
<dbReference type="GO" id="GO:0003677">
    <property type="term" value="F:DNA binding"/>
    <property type="evidence" value="ECO:0007669"/>
    <property type="project" value="UniProtKB-KW"/>
</dbReference>
<keyword evidence="6" id="KW-0539">Nucleus</keyword>
<dbReference type="CDD" id="cd00167">
    <property type="entry name" value="SANT"/>
    <property type="match status" value="2"/>
</dbReference>
<feature type="domain" description="Myb-like" evidence="7">
    <location>
        <begin position="9"/>
        <end position="61"/>
    </location>
</feature>
<feature type="domain" description="HTH myb-type" evidence="8">
    <location>
        <begin position="9"/>
        <end position="61"/>
    </location>
</feature>
<feature type="domain" description="Myb-like" evidence="7">
    <location>
        <begin position="62"/>
        <end position="112"/>
    </location>
</feature>
<keyword evidence="10" id="KW-1185">Reference proteome</keyword>
<keyword evidence="2" id="KW-0677">Repeat</keyword>
<dbReference type="InterPro" id="IPR017930">
    <property type="entry name" value="Myb_dom"/>
</dbReference>
<comment type="subcellular location">
    <subcellularLocation>
        <location evidence="1">Nucleus</location>
    </subcellularLocation>
</comment>
<dbReference type="Pfam" id="PF00249">
    <property type="entry name" value="Myb_DNA-binding"/>
    <property type="match status" value="2"/>
</dbReference>
<keyword evidence="5" id="KW-0804">Transcription</keyword>
<dbReference type="PANTHER" id="PTHR47997">
    <property type="entry name" value="MYB DOMAIN PROTEIN 55"/>
    <property type="match status" value="1"/>
</dbReference>
<protein>
    <submittedName>
        <fullName evidence="9">Uncharacterized protein</fullName>
    </submittedName>
</protein>
<dbReference type="SMART" id="SM00717">
    <property type="entry name" value="SANT"/>
    <property type="match status" value="2"/>
</dbReference>
<reference evidence="9 10" key="1">
    <citation type="submission" date="2024-05" db="EMBL/GenBank/DDBJ databases">
        <title>Haplotype-resolved chromosome-level genome assembly of Huyou (Citrus changshanensis).</title>
        <authorList>
            <person name="Miao C."/>
            <person name="Chen W."/>
            <person name="Wu Y."/>
            <person name="Wang L."/>
            <person name="Zhao S."/>
            <person name="Grierson D."/>
            <person name="Xu C."/>
            <person name="Chen K."/>
        </authorList>
    </citation>
    <scope>NUCLEOTIDE SEQUENCE [LARGE SCALE GENOMIC DNA]</scope>
    <source>
        <strain evidence="9">01-14</strain>
        <tissue evidence="9">Leaf</tissue>
    </source>
</reference>
<gene>
    <name evidence="9" type="ORF">WN944_012134</name>
</gene>
<dbReference type="SUPFAM" id="SSF46689">
    <property type="entry name" value="Homeodomain-like"/>
    <property type="match status" value="1"/>
</dbReference>
<dbReference type="PANTHER" id="PTHR47997:SF28">
    <property type="entry name" value="TRANSCRIPTION FACTOR MYB15-LIKE"/>
    <property type="match status" value="1"/>
</dbReference>
<evidence type="ECO:0000259" key="7">
    <source>
        <dbReference type="PROSITE" id="PS50090"/>
    </source>
</evidence>